<dbReference type="OrthoDB" id="344345at2759"/>
<evidence type="ECO:0000256" key="3">
    <source>
        <dbReference type="ARBA" id="ARBA00022448"/>
    </source>
</evidence>
<dbReference type="Proteomes" id="UP000789706">
    <property type="component" value="Unassembled WGS sequence"/>
</dbReference>
<accession>A0A9N8YNJ0</accession>
<evidence type="ECO:0000256" key="8">
    <source>
        <dbReference type="ARBA" id="ARBA00023242"/>
    </source>
</evidence>
<evidence type="ECO:0000256" key="5">
    <source>
        <dbReference type="ARBA" id="ARBA00022927"/>
    </source>
</evidence>
<feature type="compositionally biased region" description="Low complexity" evidence="9">
    <location>
        <begin position="75"/>
        <end position="99"/>
    </location>
</feature>
<keyword evidence="6" id="KW-0811">Translocation</keyword>
<feature type="domain" description="Nucleoporin NSP1-like C-terminal" evidence="10">
    <location>
        <begin position="342"/>
        <end position="385"/>
    </location>
</feature>
<dbReference type="GO" id="GO:0006606">
    <property type="term" value="P:protein import into nucleus"/>
    <property type="evidence" value="ECO:0007669"/>
    <property type="project" value="TreeGrafter"/>
</dbReference>
<dbReference type="GO" id="GO:0017056">
    <property type="term" value="F:structural constituent of nuclear pore"/>
    <property type="evidence" value="ECO:0007669"/>
    <property type="project" value="InterPro"/>
</dbReference>
<comment type="subcellular location">
    <subcellularLocation>
        <location evidence="1">Nucleus</location>
        <location evidence="1">Nuclear pore complex</location>
    </subcellularLocation>
</comment>
<reference evidence="11" key="1">
    <citation type="submission" date="2021-06" db="EMBL/GenBank/DDBJ databases">
        <authorList>
            <person name="Kallberg Y."/>
            <person name="Tangrot J."/>
            <person name="Rosling A."/>
        </authorList>
    </citation>
    <scope>NUCLEOTIDE SEQUENCE</scope>
    <source>
        <strain evidence="11">AZ414A</strain>
    </source>
</reference>
<dbReference type="PANTHER" id="PTHR12084:SF0">
    <property type="entry name" value="NUCLEAR PORE GLYCOPROTEIN P62"/>
    <property type="match status" value="1"/>
</dbReference>
<dbReference type="InterPro" id="IPR007758">
    <property type="entry name" value="Nucleoporin_NSP1_C"/>
</dbReference>
<comment type="caution">
    <text evidence="11">The sequence shown here is derived from an EMBL/GenBank/DDBJ whole genome shotgun (WGS) entry which is preliminary data.</text>
</comment>
<feature type="compositionally biased region" description="Gly residues" evidence="9">
    <location>
        <begin position="1"/>
        <end position="11"/>
    </location>
</feature>
<proteinExistence type="inferred from homology"/>
<keyword evidence="4" id="KW-0509">mRNA transport</keyword>
<dbReference type="GO" id="GO:0006405">
    <property type="term" value="P:RNA export from nucleus"/>
    <property type="evidence" value="ECO:0007669"/>
    <property type="project" value="TreeGrafter"/>
</dbReference>
<sequence>MAANFGFGGGTHSEQGGQNSTPSIFGQTDASGFRAWQNPSTSTFGSTPTQQGTLFNKSDTTPQIGGGGGTGPFGNLGSSSGSTASAATSSLGGFSTTATPTLGSVFPKTTIDTNNNNNTTSGSSLFGDKPGGGGGGGSTGFFGGFKTSTATTSTATTSTATASFSSFNQTDANQKSQPTLGFGKSTNTQSTSLFSSAPFGGLGAFAFTSFSASSAAPSSNNTLGGILNQNSTTVTNKFDTLKTSLPSGGQSLFSQSTVQNRSSDVNIPKTSMPTITTPFGSTASSTLGQRSLGNSLQSTTTTKSTAPIQLNKPSNNISIPATSKPLVTIQSTTPARVPDQIPSWLKNNTIETIINKWSKDLENCSKKFMEQVREINQWDQKIIENNGRGELDIGLTTIEARQEELEKLLLEYEQKFADPAFESMKPLDREREKSYSLAESINQDLDNMNQTLSDMITDMNRSTTSSTYGPLVRILNSHLTSLQWIDTTANQLSARVQEAQSFIELATNKMQGEMNNGV</sequence>
<dbReference type="GO" id="GO:0044613">
    <property type="term" value="C:nuclear pore central transport channel"/>
    <property type="evidence" value="ECO:0007669"/>
    <property type="project" value="TreeGrafter"/>
</dbReference>
<gene>
    <name evidence="11" type="ORF">DEBURN_LOCUS1479</name>
</gene>
<dbReference type="Pfam" id="PF05064">
    <property type="entry name" value="Nsp1_C"/>
    <property type="match status" value="1"/>
</dbReference>
<keyword evidence="7" id="KW-0906">Nuclear pore complex</keyword>
<dbReference type="PANTHER" id="PTHR12084">
    <property type="entry name" value="NUCLEAR PORE GLYCOPROTEIN P62-RELATED"/>
    <property type="match status" value="1"/>
</dbReference>
<feature type="compositionally biased region" description="Polar residues" evidence="9">
    <location>
        <begin position="37"/>
        <end position="63"/>
    </location>
</feature>
<evidence type="ECO:0000256" key="1">
    <source>
        <dbReference type="ARBA" id="ARBA00004567"/>
    </source>
</evidence>
<feature type="non-terminal residue" evidence="11">
    <location>
        <position position="1"/>
    </location>
</feature>
<dbReference type="AlphaFoldDB" id="A0A9N8YNJ0"/>
<keyword evidence="3" id="KW-0813">Transport</keyword>
<feature type="compositionally biased region" description="Polar residues" evidence="9">
    <location>
        <begin position="12"/>
        <end position="30"/>
    </location>
</feature>
<protein>
    <submittedName>
        <fullName evidence="11">1450_t:CDS:1</fullName>
    </submittedName>
</protein>
<keyword evidence="5" id="KW-0653">Protein transport</keyword>
<evidence type="ECO:0000256" key="4">
    <source>
        <dbReference type="ARBA" id="ARBA00022816"/>
    </source>
</evidence>
<dbReference type="InterPro" id="IPR026010">
    <property type="entry name" value="NSP1/NUP62"/>
</dbReference>
<keyword evidence="8" id="KW-0539">Nucleus</keyword>
<evidence type="ECO:0000256" key="7">
    <source>
        <dbReference type="ARBA" id="ARBA00023132"/>
    </source>
</evidence>
<organism evidence="11 12">
    <name type="scientific">Diversispora eburnea</name>
    <dbReference type="NCBI Taxonomy" id="1213867"/>
    <lineage>
        <taxon>Eukaryota</taxon>
        <taxon>Fungi</taxon>
        <taxon>Fungi incertae sedis</taxon>
        <taxon>Mucoromycota</taxon>
        <taxon>Glomeromycotina</taxon>
        <taxon>Glomeromycetes</taxon>
        <taxon>Diversisporales</taxon>
        <taxon>Diversisporaceae</taxon>
        <taxon>Diversispora</taxon>
    </lineage>
</organism>
<evidence type="ECO:0000256" key="9">
    <source>
        <dbReference type="SAM" id="MobiDB-lite"/>
    </source>
</evidence>
<feature type="compositionally biased region" description="Gly residues" evidence="9">
    <location>
        <begin position="64"/>
        <end position="74"/>
    </location>
</feature>
<evidence type="ECO:0000256" key="2">
    <source>
        <dbReference type="ARBA" id="ARBA00005911"/>
    </source>
</evidence>
<evidence type="ECO:0000313" key="11">
    <source>
        <dbReference type="EMBL" id="CAG8441499.1"/>
    </source>
</evidence>
<dbReference type="GO" id="GO:0005543">
    <property type="term" value="F:phospholipid binding"/>
    <property type="evidence" value="ECO:0007669"/>
    <property type="project" value="TreeGrafter"/>
</dbReference>
<evidence type="ECO:0000313" key="12">
    <source>
        <dbReference type="Proteomes" id="UP000789706"/>
    </source>
</evidence>
<keyword evidence="12" id="KW-1185">Reference proteome</keyword>
<name>A0A9N8YNJ0_9GLOM</name>
<comment type="similarity">
    <text evidence="2">Belongs to the nucleoporin NSP1/NUP62 family.</text>
</comment>
<evidence type="ECO:0000259" key="10">
    <source>
        <dbReference type="Pfam" id="PF05064"/>
    </source>
</evidence>
<feature type="region of interest" description="Disordered" evidence="9">
    <location>
        <begin position="255"/>
        <end position="304"/>
    </location>
</feature>
<feature type="non-terminal residue" evidence="11">
    <location>
        <position position="518"/>
    </location>
</feature>
<dbReference type="EMBL" id="CAJVPK010000065">
    <property type="protein sequence ID" value="CAG8441499.1"/>
    <property type="molecule type" value="Genomic_DNA"/>
</dbReference>
<feature type="compositionally biased region" description="Low complexity" evidence="9">
    <location>
        <begin position="109"/>
        <end position="120"/>
    </location>
</feature>
<dbReference type="GO" id="GO:0051028">
    <property type="term" value="P:mRNA transport"/>
    <property type="evidence" value="ECO:0007669"/>
    <property type="project" value="UniProtKB-KW"/>
</dbReference>
<feature type="region of interest" description="Disordered" evidence="9">
    <location>
        <begin position="1"/>
        <end position="135"/>
    </location>
</feature>
<evidence type="ECO:0000256" key="6">
    <source>
        <dbReference type="ARBA" id="ARBA00023010"/>
    </source>
</evidence>